<feature type="domain" description="Tetrahydrofolate dehydrogenase/cyclohydrolase catalytic" evidence="12">
    <location>
        <begin position="9"/>
        <end position="125"/>
    </location>
</feature>
<dbReference type="PANTHER" id="PTHR48099:SF5">
    <property type="entry name" value="C-1-TETRAHYDROFOLATE SYNTHASE, CYTOPLASMIC"/>
    <property type="match status" value="1"/>
</dbReference>
<dbReference type="SUPFAM" id="SSF53223">
    <property type="entry name" value="Aminoacid dehydrogenase-like, N-terminal domain"/>
    <property type="match status" value="1"/>
</dbReference>
<keyword evidence="6 11" id="KW-0521">NADP</keyword>
<evidence type="ECO:0000256" key="6">
    <source>
        <dbReference type="ARBA" id="ARBA00022857"/>
    </source>
</evidence>
<comment type="catalytic activity">
    <reaction evidence="11">
        <text>(6R)-5,10-methenyltetrahydrofolate + H2O = (6R)-10-formyltetrahydrofolate + H(+)</text>
        <dbReference type="Rhea" id="RHEA:23700"/>
        <dbReference type="ChEBI" id="CHEBI:15377"/>
        <dbReference type="ChEBI" id="CHEBI:15378"/>
        <dbReference type="ChEBI" id="CHEBI:57455"/>
        <dbReference type="ChEBI" id="CHEBI:195366"/>
        <dbReference type="EC" id="3.5.4.9"/>
    </reaction>
</comment>
<evidence type="ECO:0000256" key="8">
    <source>
        <dbReference type="ARBA" id="ARBA00023102"/>
    </source>
</evidence>
<evidence type="ECO:0000256" key="10">
    <source>
        <dbReference type="ARBA" id="ARBA00023268"/>
    </source>
</evidence>
<dbReference type="InterPro" id="IPR020631">
    <property type="entry name" value="THF_DH/CycHdrlase_NAD-bd_dom"/>
</dbReference>
<keyword evidence="10 11" id="KW-0511">Multifunctional enzyme</keyword>
<evidence type="ECO:0000256" key="3">
    <source>
        <dbReference type="ARBA" id="ARBA00022563"/>
    </source>
</evidence>
<dbReference type="GO" id="GO:0004477">
    <property type="term" value="F:methenyltetrahydrofolate cyclohydrolase activity"/>
    <property type="evidence" value="ECO:0007669"/>
    <property type="project" value="UniProtKB-UniRule"/>
</dbReference>
<organism evidence="14 15">
    <name type="scientific">Candidatus Buchananbacteria bacterium RIFCSPHIGHO2_01_FULL_44_11</name>
    <dbReference type="NCBI Taxonomy" id="1797535"/>
    <lineage>
        <taxon>Bacteria</taxon>
        <taxon>Candidatus Buchananiibacteriota</taxon>
    </lineage>
</organism>
<evidence type="ECO:0000256" key="5">
    <source>
        <dbReference type="ARBA" id="ARBA00022801"/>
    </source>
</evidence>
<dbReference type="GO" id="GO:0004488">
    <property type="term" value="F:methylenetetrahydrofolate dehydrogenase (NADP+) activity"/>
    <property type="evidence" value="ECO:0007669"/>
    <property type="project" value="UniProtKB-UniRule"/>
</dbReference>
<dbReference type="InterPro" id="IPR000672">
    <property type="entry name" value="THF_DH/CycHdrlase"/>
</dbReference>
<keyword evidence="5 11" id="KW-0378">Hydrolase</keyword>
<dbReference type="Gene3D" id="3.40.50.720">
    <property type="entry name" value="NAD(P)-binding Rossmann-like Domain"/>
    <property type="match status" value="1"/>
</dbReference>
<evidence type="ECO:0000313" key="14">
    <source>
        <dbReference type="EMBL" id="OGY45167.1"/>
    </source>
</evidence>
<dbReference type="GO" id="GO:0000105">
    <property type="term" value="P:L-histidine biosynthetic process"/>
    <property type="evidence" value="ECO:0007669"/>
    <property type="project" value="UniProtKB-KW"/>
</dbReference>
<proteinExistence type="inferred from homology"/>
<feature type="binding site" evidence="11">
    <location>
        <position position="228"/>
    </location>
    <ligand>
        <name>NADP(+)</name>
        <dbReference type="ChEBI" id="CHEBI:58349"/>
    </ligand>
</feature>
<dbReference type="Pfam" id="PF00763">
    <property type="entry name" value="THF_DHG_CYH"/>
    <property type="match status" value="1"/>
</dbReference>
<gene>
    <name evidence="11" type="primary">folD</name>
    <name evidence="14" type="ORF">A2744_00785</name>
</gene>
<evidence type="ECO:0000256" key="2">
    <source>
        <dbReference type="ARBA" id="ARBA00011738"/>
    </source>
</evidence>
<evidence type="ECO:0000256" key="1">
    <source>
        <dbReference type="ARBA" id="ARBA00004777"/>
    </source>
</evidence>
<dbReference type="STRING" id="1797535.A2744_00785"/>
<dbReference type="GO" id="GO:0006164">
    <property type="term" value="P:purine nucleotide biosynthetic process"/>
    <property type="evidence" value="ECO:0007669"/>
    <property type="project" value="UniProtKB-KW"/>
</dbReference>
<dbReference type="GO" id="GO:0005829">
    <property type="term" value="C:cytosol"/>
    <property type="evidence" value="ECO:0007669"/>
    <property type="project" value="TreeGrafter"/>
</dbReference>
<evidence type="ECO:0000259" key="12">
    <source>
        <dbReference type="Pfam" id="PF00763"/>
    </source>
</evidence>
<dbReference type="FunFam" id="3.40.50.10860:FF:000005">
    <property type="entry name" value="C-1-tetrahydrofolate synthase, cytoplasmic, putative"/>
    <property type="match status" value="1"/>
</dbReference>
<dbReference type="SUPFAM" id="SSF51735">
    <property type="entry name" value="NAD(P)-binding Rossmann-fold domains"/>
    <property type="match status" value="1"/>
</dbReference>
<comment type="similarity">
    <text evidence="11">Belongs to the tetrahydrofolate dehydrogenase/cyclohydrolase family.</text>
</comment>
<dbReference type="InterPro" id="IPR036291">
    <property type="entry name" value="NAD(P)-bd_dom_sf"/>
</dbReference>
<dbReference type="GO" id="GO:0009086">
    <property type="term" value="P:methionine biosynthetic process"/>
    <property type="evidence" value="ECO:0007669"/>
    <property type="project" value="UniProtKB-KW"/>
</dbReference>
<comment type="caution">
    <text evidence="11">Lacks conserved residue(s) required for the propagation of feature annotation.</text>
</comment>
<keyword evidence="9 11" id="KW-0486">Methionine biosynthesis</keyword>
<dbReference type="InterPro" id="IPR046346">
    <property type="entry name" value="Aminoacid_DH-like_N_sf"/>
</dbReference>
<keyword evidence="7 11" id="KW-0560">Oxidoreductase</keyword>
<dbReference type="InterPro" id="IPR020867">
    <property type="entry name" value="THF_DH/CycHdrlase_CS"/>
</dbReference>
<dbReference type="EC" id="3.5.4.9" evidence="11"/>
<dbReference type="GO" id="GO:0035999">
    <property type="term" value="P:tetrahydrofolate interconversion"/>
    <property type="evidence" value="ECO:0007669"/>
    <property type="project" value="UniProtKB-UniRule"/>
</dbReference>
<dbReference type="EMBL" id="MHIE01000027">
    <property type="protein sequence ID" value="OGY45167.1"/>
    <property type="molecule type" value="Genomic_DNA"/>
</dbReference>
<evidence type="ECO:0000256" key="9">
    <source>
        <dbReference type="ARBA" id="ARBA00023167"/>
    </source>
</evidence>
<accession>A0A1G1Y0T4</accession>
<comment type="subunit">
    <text evidence="2 11">Homodimer.</text>
</comment>
<reference evidence="14 15" key="1">
    <citation type="journal article" date="2016" name="Nat. Commun.">
        <title>Thousands of microbial genomes shed light on interconnected biogeochemical processes in an aquifer system.</title>
        <authorList>
            <person name="Anantharaman K."/>
            <person name="Brown C.T."/>
            <person name="Hug L.A."/>
            <person name="Sharon I."/>
            <person name="Castelle C.J."/>
            <person name="Probst A.J."/>
            <person name="Thomas B.C."/>
            <person name="Singh A."/>
            <person name="Wilkins M.J."/>
            <person name="Karaoz U."/>
            <person name="Brodie E.L."/>
            <person name="Williams K.H."/>
            <person name="Hubbard S.S."/>
            <person name="Banfield J.F."/>
        </authorList>
    </citation>
    <scope>NUCLEOTIDE SEQUENCE [LARGE SCALE GENOMIC DNA]</scope>
</reference>
<keyword evidence="3 11" id="KW-0554">One-carbon metabolism</keyword>
<dbReference type="Gene3D" id="3.40.50.10860">
    <property type="entry name" value="Leucine Dehydrogenase, chain A, domain 1"/>
    <property type="match status" value="1"/>
</dbReference>
<comment type="catalytic activity">
    <reaction evidence="11">
        <text>(6R)-5,10-methylene-5,6,7,8-tetrahydrofolate + NADP(+) = (6R)-5,10-methenyltetrahydrofolate + NADPH</text>
        <dbReference type="Rhea" id="RHEA:22812"/>
        <dbReference type="ChEBI" id="CHEBI:15636"/>
        <dbReference type="ChEBI" id="CHEBI:57455"/>
        <dbReference type="ChEBI" id="CHEBI:57783"/>
        <dbReference type="ChEBI" id="CHEBI:58349"/>
        <dbReference type="EC" id="1.5.1.5"/>
    </reaction>
</comment>
<evidence type="ECO:0000256" key="11">
    <source>
        <dbReference type="HAMAP-Rule" id="MF_01576"/>
    </source>
</evidence>
<dbReference type="Proteomes" id="UP000178240">
    <property type="component" value="Unassembled WGS sequence"/>
</dbReference>
<dbReference type="PRINTS" id="PR00085">
    <property type="entry name" value="THFDHDRGNASE"/>
</dbReference>
<keyword evidence="8 11" id="KW-0368">Histidine biosynthesis</keyword>
<dbReference type="EC" id="1.5.1.5" evidence="11"/>
<dbReference type="InterPro" id="IPR020630">
    <property type="entry name" value="THF_DH/CycHdrlase_cat_dom"/>
</dbReference>
<comment type="pathway">
    <text evidence="1 11">One-carbon metabolism; tetrahydrofolate interconversion.</text>
</comment>
<sequence length="281" mass="30992">MKPPTAQIIDGKLLAEKIILELKAKVSHLAKAPGLATVLIGDNAASTLFVKNKKKACLKVGITFHEYLCGKKDFYPQITQAEILKMIDWLNKDEEIDGIIVQLPLPKKFNTQKIINRIDPKKDVDGFHPDNAEPNSPLIGAIRLALMFPQKNLKDNKTIIVSKNPIFSSPLAQALKKDGLDVTIIKPDDKELTEKLKTADIVISVAGKKYLIKKSMIKKDAIVIDAGTNLMDKNHWVGDVDPSVSQVASYLTPVPGGIGPLTVVMLLKNTYDLAQKNQKNR</sequence>
<evidence type="ECO:0000256" key="4">
    <source>
        <dbReference type="ARBA" id="ARBA00022755"/>
    </source>
</evidence>
<dbReference type="PROSITE" id="PS00766">
    <property type="entry name" value="THF_DHG_CYH_1"/>
    <property type="match status" value="1"/>
</dbReference>
<evidence type="ECO:0000259" key="13">
    <source>
        <dbReference type="Pfam" id="PF02882"/>
    </source>
</evidence>
<protein>
    <recommendedName>
        <fullName evidence="11">Bifunctional protein FolD</fullName>
    </recommendedName>
    <domain>
        <recommendedName>
            <fullName evidence="11">Methylenetetrahydrofolate dehydrogenase</fullName>
            <ecNumber evidence="11">1.5.1.5</ecNumber>
        </recommendedName>
    </domain>
    <domain>
        <recommendedName>
            <fullName evidence="11">Methenyltetrahydrofolate cyclohydrolase</fullName>
            <ecNumber evidence="11">3.5.4.9</ecNumber>
        </recommendedName>
    </domain>
</protein>
<keyword evidence="11" id="KW-0028">Amino-acid biosynthesis</keyword>
<dbReference type="Pfam" id="PF02882">
    <property type="entry name" value="THF_DHG_CYH_C"/>
    <property type="match status" value="1"/>
</dbReference>
<dbReference type="PANTHER" id="PTHR48099">
    <property type="entry name" value="C-1-TETRAHYDROFOLATE SYNTHASE, CYTOPLASMIC-RELATED"/>
    <property type="match status" value="1"/>
</dbReference>
<evidence type="ECO:0000256" key="7">
    <source>
        <dbReference type="ARBA" id="ARBA00023002"/>
    </source>
</evidence>
<evidence type="ECO:0000313" key="15">
    <source>
        <dbReference type="Proteomes" id="UP000178240"/>
    </source>
</evidence>
<name>A0A1G1Y0T4_9BACT</name>
<comment type="function">
    <text evidence="11">Catalyzes the oxidation of 5,10-methylenetetrahydrofolate to 5,10-methenyltetrahydrofolate and then the hydrolysis of 5,10-methenyltetrahydrofolate to 10-formyltetrahydrofolate.</text>
</comment>
<comment type="caution">
    <text evidence="14">The sequence shown here is derived from an EMBL/GenBank/DDBJ whole genome shotgun (WGS) entry which is preliminary data.</text>
</comment>
<feature type="domain" description="Tetrahydrofolate dehydrogenase/cyclohydrolase NAD(P)-binding" evidence="13">
    <location>
        <begin position="150"/>
        <end position="277"/>
    </location>
</feature>
<keyword evidence="4 11" id="KW-0658">Purine biosynthesis</keyword>
<dbReference type="AlphaFoldDB" id="A0A1G1Y0T4"/>
<dbReference type="HAMAP" id="MF_01576">
    <property type="entry name" value="THF_DHG_CYH"/>
    <property type="match status" value="1"/>
</dbReference>
<dbReference type="UniPathway" id="UPA00193"/>